<sequence>MNYGNIKECDIADGPGVRVSLFVSGCRHHCKGCFNAETWDFGFGQHYTEETEAEILRLLGAGFVQGFTLLGGEPFEPENQVELVKLLKKIRETYPQKDIWCYSGYLFDRDMVPGGCVHTDVTEEMLSYIDVLVDGEFKEELKDVTLVFRGSQNQRIIDVQESRNQGTVVLKDF</sequence>
<name>A0A6N9JW60_9FIRM</name>
<evidence type="ECO:0000256" key="6">
    <source>
        <dbReference type="ARBA" id="ARBA00022691"/>
    </source>
</evidence>
<reference evidence="14 15" key="1">
    <citation type="journal article" date="2019" name="Nat. Med.">
        <title>A library of human gut bacterial isolates paired with longitudinal multiomics data enables mechanistic microbiome research.</title>
        <authorList>
            <person name="Poyet M."/>
            <person name="Groussin M."/>
            <person name="Gibbons S.M."/>
            <person name="Avila-Pacheco J."/>
            <person name="Jiang X."/>
            <person name="Kearney S.M."/>
            <person name="Perrotta A.R."/>
            <person name="Berdy B."/>
            <person name="Zhao S."/>
            <person name="Lieberman T.D."/>
            <person name="Swanson P.K."/>
            <person name="Smith M."/>
            <person name="Roesemann S."/>
            <person name="Alexander J.E."/>
            <person name="Rich S.A."/>
            <person name="Livny J."/>
            <person name="Vlamakis H."/>
            <person name="Clish C."/>
            <person name="Bullock K."/>
            <person name="Deik A."/>
            <person name="Scott J."/>
            <person name="Pierce K.A."/>
            <person name="Xavier R.J."/>
            <person name="Alm E.J."/>
        </authorList>
    </citation>
    <scope>NUCLEOTIDE SEQUENCE [LARGE SCALE GENOMIC DNA]</scope>
    <source>
        <strain evidence="14 15">BIOML-A1</strain>
    </source>
</reference>
<dbReference type="SFLD" id="SFLDG01066">
    <property type="entry name" value="organic_radical-activating_enz"/>
    <property type="match status" value="1"/>
</dbReference>
<dbReference type="SFLD" id="SFLDG01063">
    <property type="entry name" value="activating_enzymes__group_1"/>
    <property type="match status" value="1"/>
</dbReference>
<dbReference type="RefSeq" id="WP_022416172.1">
    <property type="nucleotide sequence ID" value="NZ_CAXVIO010000006.1"/>
</dbReference>
<accession>A0A6N9JW60</accession>
<dbReference type="PIRSF" id="PIRSF000368">
    <property type="entry name" value="NrdG"/>
    <property type="match status" value="1"/>
</dbReference>
<evidence type="ECO:0000256" key="7">
    <source>
        <dbReference type="ARBA" id="ARBA00022723"/>
    </source>
</evidence>
<dbReference type="NCBIfam" id="TIGR02491">
    <property type="entry name" value="NrdG"/>
    <property type="match status" value="1"/>
</dbReference>
<comment type="function">
    <text evidence="2 12">Activation of anaerobic ribonucleoside-triphosphate reductase under anaerobic conditions by generation of an organic free radical, using S-adenosylmethionine and reduced flavodoxin as cosubstrates to produce 5'-deoxy-adenosine.</text>
</comment>
<evidence type="ECO:0000256" key="11">
    <source>
        <dbReference type="ARBA" id="ARBA00047365"/>
    </source>
</evidence>
<dbReference type="PROSITE" id="PS51918">
    <property type="entry name" value="RADICAL_SAM"/>
    <property type="match status" value="1"/>
</dbReference>
<dbReference type="EMBL" id="WWSH01000006">
    <property type="protein sequence ID" value="MZK10498.1"/>
    <property type="molecule type" value="Genomic_DNA"/>
</dbReference>
<keyword evidence="8 12" id="KW-0560">Oxidoreductase</keyword>
<dbReference type="CDD" id="cd01335">
    <property type="entry name" value="Radical_SAM"/>
    <property type="match status" value="1"/>
</dbReference>
<keyword evidence="10" id="KW-0411">Iron-sulfur</keyword>
<proteinExistence type="inferred from homology"/>
<dbReference type="GO" id="GO:0004748">
    <property type="term" value="F:ribonucleoside-diphosphate reductase activity, thioredoxin disulfide as acceptor"/>
    <property type="evidence" value="ECO:0007669"/>
    <property type="project" value="TreeGrafter"/>
</dbReference>
<evidence type="ECO:0000256" key="3">
    <source>
        <dbReference type="ARBA" id="ARBA00009777"/>
    </source>
</evidence>
<dbReference type="InterPro" id="IPR013785">
    <property type="entry name" value="Aldolase_TIM"/>
</dbReference>
<dbReference type="InterPro" id="IPR058240">
    <property type="entry name" value="rSAM_sf"/>
</dbReference>
<dbReference type="PANTHER" id="PTHR30352">
    <property type="entry name" value="PYRUVATE FORMATE-LYASE-ACTIVATING ENZYME"/>
    <property type="match status" value="1"/>
</dbReference>
<comment type="catalytic activity">
    <reaction evidence="11">
        <text>glycyl-[protein] + reduced [flavodoxin] + S-adenosyl-L-methionine = glycin-2-yl radical-[protein] + semiquinone [flavodoxin] + 5'-deoxyadenosine + L-methionine + H(+)</text>
        <dbReference type="Rhea" id="RHEA:61976"/>
        <dbReference type="Rhea" id="RHEA-COMP:10622"/>
        <dbReference type="Rhea" id="RHEA-COMP:14480"/>
        <dbReference type="Rhea" id="RHEA-COMP:15993"/>
        <dbReference type="Rhea" id="RHEA-COMP:15994"/>
        <dbReference type="ChEBI" id="CHEBI:15378"/>
        <dbReference type="ChEBI" id="CHEBI:17319"/>
        <dbReference type="ChEBI" id="CHEBI:29947"/>
        <dbReference type="ChEBI" id="CHEBI:32722"/>
        <dbReference type="ChEBI" id="CHEBI:57618"/>
        <dbReference type="ChEBI" id="CHEBI:57844"/>
        <dbReference type="ChEBI" id="CHEBI:59789"/>
        <dbReference type="ChEBI" id="CHEBI:140311"/>
    </reaction>
</comment>
<comment type="cofactor">
    <cofactor evidence="1">
        <name>[4Fe-4S] cluster</name>
        <dbReference type="ChEBI" id="CHEBI:49883"/>
    </cofactor>
</comment>
<dbReference type="Pfam" id="PF13353">
    <property type="entry name" value="Fer4_12"/>
    <property type="match status" value="1"/>
</dbReference>
<comment type="caution">
    <text evidence="14">The sequence shown here is derived from an EMBL/GenBank/DDBJ whole genome shotgun (WGS) entry which is preliminary data.</text>
</comment>
<keyword evidence="6" id="KW-0949">S-adenosyl-L-methionine</keyword>
<evidence type="ECO:0000256" key="2">
    <source>
        <dbReference type="ARBA" id="ARBA00003852"/>
    </source>
</evidence>
<evidence type="ECO:0000256" key="9">
    <source>
        <dbReference type="ARBA" id="ARBA00023004"/>
    </source>
</evidence>
<dbReference type="PROSITE" id="PS01087">
    <property type="entry name" value="RADICAL_ACTIVATING"/>
    <property type="match status" value="1"/>
</dbReference>
<evidence type="ECO:0000256" key="12">
    <source>
        <dbReference type="PIRNR" id="PIRNR000368"/>
    </source>
</evidence>
<organism evidence="14 15">
    <name type="scientific">Dorea longicatena</name>
    <dbReference type="NCBI Taxonomy" id="88431"/>
    <lineage>
        <taxon>Bacteria</taxon>
        <taxon>Bacillati</taxon>
        <taxon>Bacillota</taxon>
        <taxon>Clostridia</taxon>
        <taxon>Lachnospirales</taxon>
        <taxon>Lachnospiraceae</taxon>
        <taxon>Dorea</taxon>
    </lineage>
</organism>
<keyword evidence="9" id="KW-0408">Iron</keyword>
<evidence type="ECO:0000256" key="10">
    <source>
        <dbReference type="ARBA" id="ARBA00023014"/>
    </source>
</evidence>
<evidence type="ECO:0000256" key="4">
    <source>
        <dbReference type="ARBA" id="ARBA00014281"/>
    </source>
</evidence>
<dbReference type="InterPro" id="IPR034457">
    <property type="entry name" value="Organic_radical-activating"/>
</dbReference>
<gene>
    <name evidence="14" type="primary">nrdG</name>
    <name evidence="14" type="ORF">GT576_09110</name>
</gene>
<evidence type="ECO:0000256" key="5">
    <source>
        <dbReference type="ARBA" id="ARBA00022485"/>
    </source>
</evidence>
<evidence type="ECO:0000313" key="14">
    <source>
        <dbReference type="EMBL" id="MZK10498.1"/>
    </source>
</evidence>
<dbReference type="PANTHER" id="PTHR30352:SF2">
    <property type="entry name" value="ANAEROBIC RIBONUCLEOSIDE-TRIPHOSPHATE REDUCTASE-ACTIVATING PROTEIN"/>
    <property type="match status" value="1"/>
</dbReference>
<feature type="domain" description="Radical SAM core" evidence="13">
    <location>
        <begin position="12"/>
        <end position="173"/>
    </location>
</feature>
<dbReference type="InterPro" id="IPR012837">
    <property type="entry name" value="NrdG"/>
</dbReference>
<evidence type="ECO:0000256" key="1">
    <source>
        <dbReference type="ARBA" id="ARBA00001966"/>
    </source>
</evidence>
<dbReference type="InterPro" id="IPR007197">
    <property type="entry name" value="rSAM"/>
</dbReference>
<dbReference type="Proteomes" id="UP000449249">
    <property type="component" value="Unassembled WGS sequence"/>
</dbReference>
<dbReference type="EC" id="1.97.1.-" evidence="12"/>
<dbReference type="Gene3D" id="3.20.20.70">
    <property type="entry name" value="Aldolase class I"/>
    <property type="match status" value="1"/>
</dbReference>
<dbReference type="GO" id="GO:0043365">
    <property type="term" value="F:[formate-C-acetyltransferase]-activating enzyme activity"/>
    <property type="evidence" value="ECO:0007669"/>
    <property type="project" value="InterPro"/>
</dbReference>
<keyword evidence="7" id="KW-0479">Metal-binding</keyword>
<keyword evidence="5" id="KW-0004">4Fe-4S</keyword>
<dbReference type="GO" id="GO:0046872">
    <property type="term" value="F:metal ion binding"/>
    <property type="evidence" value="ECO:0007669"/>
    <property type="project" value="UniProtKB-KW"/>
</dbReference>
<dbReference type="SUPFAM" id="SSF102114">
    <property type="entry name" value="Radical SAM enzymes"/>
    <property type="match status" value="1"/>
</dbReference>
<dbReference type="SFLD" id="SFLDS00029">
    <property type="entry name" value="Radical_SAM"/>
    <property type="match status" value="1"/>
</dbReference>
<dbReference type="AlphaFoldDB" id="A0A6N9JW60"/>
<evidence type="ECO:0000259" key="13">
    <source>
        <dbReference type="PROSITE" id="PS51918"/>
    </source>
</evidence>
<dbReference type="InterPro" id="IPR001989">
    <property type="entry name" value="Radical_activat_CS"/>
</dbReference>
<protein>
    <recommendedName>
        <fullName evidence="4 12">Anaerobic ribonucleoside-triphosphate reductase-activating protein</fullName>
        <ecNumber evidence="12">1.97.1.-</ecNumber>
    </recommendedName>
</protein>
<evidence type="ECO:0000256" key="8">
    <source>
        <dbReference type="ARBA" id="ARBA00023002"/>
    </source>
</evidence>
<dbReference type="GO" id="GO:0051539">
    <property type="term" value="F:4 iron, 4 sulfur cluster binding"/>
    <property type="evidence" value="ECO:0007669"/>
    <property type="project" value="UniProtKB-KW"/>
</dbReference>
<dbReference type="SFLD" id="SFLDF00299">
    <property type="entry name" value="anaerobic_ribonucleoside-triph"/>
    <property type="match status" value="1"/>
</dbReference>
<evidence type="ECO:0000313" key="15">
    <source>
        <dbReference type="Proteomes" id="UP000449249"/>
    </source>
</evidence>
<comment type="similarity">
    <text evidence="3 12">Belongs to the organic radical-activating enzymes family.</text>
</comment>